<feature type="transmembrane region" description="Helical" evidence="1">
    <location>
        <begin position="203"/>
        <end position="225"/>
    </location>
</feature>
<gene>
    <name evidence="2" type="ORF">A2725_01335</name>
</gene>
<feature type="transmembrane region" description="Helical" evidence="1">
    <location>
        <begin position="237"/>
        <end position="256"/>
    </location>
</feature>
<evidence type="ECO:0000256" key="1">
    <source>
        <dbReference type="SAM" id="Phobius"/>
    </source>
</evidence>
<feature type="transmembrane region" description="Helical" evidence="1">
    <location>
        <begin position="179"/>
        <end position="197"/>
    </location>
</feature>
<evidence type="ECO:0000313" key="3">
    <source>
        <dbReference type="Proteomes" id="UP000177067"/>
    </source>
</evidence>
<keyword evidence="1" id="KW-1133">Transmembrane helix</keyword>
<feature type="transmembrane region" description="Helical" evidence="1">
    <location>
        <begin position="7"/>
        <end position="25"/>
    </location>
</feature>
<feature type="transmembrane region" description="Helical" evidence="1">
    <location>
        <begin position="61"/>
        <end position="81"/>
    </location>
</feature>
<reference evidence="2 3" key="1">
    <citation type="journal article" date="2016" name="Nat. Commun.">
        <title>Thousands of microbial genomes shed light on interconnected biogeochemical processes in an aquifer system.</title>
        <authorList>
            <person name="Anantharaman K."/>
            <person name="Brown C.T."/>
            <person name="Hug L.A."/>
            <person name="Sharon I."/>
            <person name="Castelle C.J."/>
            <person name="Probst A.J."/>
            <person name="Thomas B.C."/>
            <person name="Singh A."/>
            <person name="Wilkins M.J."/>
            <person name="Karaoz U."/>
            <person name="Brodie E.L."/>
            <person name="Williams K.H."/>
            <person name="Hubbard S.S."/>
            <person name="Banfield J.F."/>
        </authorList>
    </citation>
    <scope>NUCLEOTIDE SEQUENCE [LARGE SCALE GENOMIC DNA]</scope>
</reference>
<keyword evidence="1" id="KW-0812">Transmembrane</keyword>
<accession>A0A1F6LJI8</accession>
<feature type="transmembrane region" description="Helical" evidence="1">
    <location>
        <begin position="122"/>
        <end position="142"/>
    </location>
</feature>
<organism evidence="2 3">
    <name type="scientific">Candidatus Magasanikbacteria bacterium RIFCSPHIGHO2_01_FULL_33_34</name>
    <dbReference type="NCBI Taxonomy" id="1798671"/>
    <lineage>
        <taxon>Bacteria</taxon>
        <taxon>Candidatus Magasanikiibacteriota</taxon>
    </lineage>
</organism>
<feature type="transmembrane region" description="Helical" evidence="1">
    <location>
        <begin position="31"/>
        <end position="49"/>
    </location>
</feature>
<protein>
    <submittedName>
        <fullName evidence="2">Uncharacterized protein</fullName>
    </submittedName>
</protein>
<dbReference type="EMBL" id="MFPS01000007">
    <property type="protein sequence ID" value="OGH59453.1"/>
    <property type="molecule type" value="Genomic_DNA"/>
</dbReference>
<dbReference type="AlphaFoldDB" id="A0A1F6LJI8"/>
<comment type="caution">
    <text evidence="2">The sequence shown here is derived from an EMBL/GenBank/DDBJ whole genome shotgun (WGS) entry which is preliminary data.</text>
</comment>
<dbReference type="Proteomes" id="UP000177067">
    <property type="component" value="Unassembled WGS sequence"/>
</dbReference>
<keyword evidence="1" id="KW-0472">Membrane</keyword>
<evidence type="ECO:0000313" key="2">
    <source>
        <dbReference type="EMBL" id="OGH59453.1"/>
    </source>
</evidence>
<sequence>MSKQLKNIISITPAIFSSFFLFFITKYQSRLVFFILVPLWIFLIVFFEWRIRKINKKKQTLLPIILITIFSFLSLVSIVEWPFLKPFFTFLIGFVVLLLFQALFSEDSFLQIEQKPYRRIMVVIWSFDAFAIISTIFALSLFFPDIPFWLLAIFGGVVFSAISIMIWKMYFQLVRKQWLIWAFLIGFLMIELIWVMHFLPFGYLVSGFFLTWLWYILQLLTRFHFSPNGVIWKKQIWFLGINTIMFIILILFFVRWV</sequence>
<name>A0A1F6LJI8_9BACT</name>
<proteinExistence type="predicted"/>
<feature type="transmembrane region" description="Helical" evidence="1">
    <location>
        <begin position="87"/>
        <end position="110"/>
    </location>
</feature>
<feature type="transmembrane region" description="Helical" evidence="1">
    <location>
        <begin position="148"/>
        <end position="167"/>
    </location>
</feature>